<evidence type="ECO:0000256" key="1">
    <source>
        <dbReference type="SAM" id="MobiDB-lite"/>
    </source>
</evidence>
<dbReference type="SMART" id="SM00355">
    <property type="entry name" value="ZnF_C2H2"/>
    <property type="match status" value="2"/>
</dbReference>
<dbReference type="PANTHER" id="PTHR21354">
    <property type="entry name" value="ZINC FINGER PROTEIN 511"/>
    <property type="match status" value="1"/>
</dbReference>
<dbReference type="PANTHER" id="PTHR21354:SF0">
    <property type="entry name" value="ZINC FINGER PROTEIN 511"/>
    <property type="match status" value="1"/>
</dbReference>
<accession>A0ABR4PUA9</accession>
<dbReference type="PROSITE" id="PS00028">
    <property type="entry name" value="ZINC_FINGER_C2H2_1"/>
    <property type="match status" value="1"/>
</dbReference>
<dbReference type="EMBL" id="JBFCZG010000001">
    <property type="protein sequence ID" value="KAL3426942.1"/>
    <property type="molecule type" value="Genomic_DNA"/>
</dbReference>
<gene>
    <name evidence="3" type="ORF">PVAG01_00451</name>
</gene>
<feature type="region of interest" description="Disordered" evidence="1">
    <location>
        <begin position="166"/>
        <end position="237"/>
    </location>
</feature>
<evidence type="ECO:0000313" key="4">
    <source>
        <dbReference type="Proteomes" id="UP001629113"/>
    </source>
</evidence>
<sequence length="268" mass="29808">MAKRSREDFEPSSDSGSDTSGPTARTVIHPTSGEPTSTASKIAHLDISGEAPVASAMKCSLPPHRTPIAFSSFEEYEVHYSKMHTNRCLECRKNFPTDHFLNLHIQENHDALTEVLRERGERTYCCFVDDCERVCSTSQKRRLHLIDKHAFPKEYDFHVVNDGIDGRSSMLRSGRHRRRSSAAQHMTEIEERARRRHSKAMSITATKEDDESSDSEGADPGSIPTSPNSKIDADMDGLTGAMSALKFVPPSIRFGRGRGKGRGGFSRA</sequence>
<keyword evidence="4" id="KW-1185">Reference proteome</keyword>
<proteinExistence type="predicted"/>
<organism evidence="3 4">
    <name type="scientific">Phlyctema vagabunda</name>
    <dbReference type="NCBI Taxonomy" id="108571"/>
    <lineage>
        <taxon>Eukaryota</taxon>
        <taxon>Fungi</taxon>
        <taxon>Dikarya</taxon>
        <taxon>Ascomycota</taxon>
        <taxon>Pezizomycotina</taxon>
        <taxon>Leotiomycetes</taxon>
        <taxon>Helotiales</taxon>
        <taxon>Dermateaceae</taxon>
        <taxon>Phlyctema</taxon>
    </lineage>
</organism>
<protein>
    <submittedName>
        <fullName evidence="3">Zinc finger protein</fullName>
    </submittedName>
</protein>
<name>A0ABR4PUA9_9HELO</name>
<dbReference type="InterPro" id="IPR039258">
    <property type="entry name" value="ZNF511"/>
</dbReference>
<feature type="region of interest" description="Disordered" evidence="1">
    <location>
        <begin position="249"/>
        <end position="268"/>
    </location>
</feature>
<dbReference type="InterPro" id="IPR013087">
    <property type="entry name" value="Znf_C2H2_type"/>
</dbReference>
<feature type="compositionally biased region" description="Low complexity" evidence="1">
    <location>
        <begin position="12"/>
        <end position="23"/>
    </location>
</feature>
<comment type="caution">
    <text evidence="3">The sequence shown here is derived from an EMBL/GenBank/DDBJ whole genome shotgun (WGS) entry which is preliminary data.</text>
</comment>
<reference evidence="3 4" key="1">
    <citation type="submission" date="2024-06" db="EMBL/GenBank/DDBJ databases">
        <title>Complete genome of Phlyctema vagabunda strain 19-DSS-EL-015.</title>
        <authorList>
            <person name="Fiorenzani C."/>
        </authorList>
    </citation>
    <scope>NUCLEOTIDE SEQUENCE [LARGE SCALE GENOMIC DNA]</scope>
    <source>
        <strain evidence="3 4">19-DSS-EL-015</strain>
    </source>
</reference>
<dbReference type="Proteomes" id="UP001629113">
    <property type="component" value="Unassembled WGS sequence"/>
</dbReference>
<feature type="domain" description="C2H2-type" evidence="2">
    <location>
        <begin position="88"/>
        <end position="109"/>
    </location>
</feature>
<feature type="compositionally biased region" description="Acidic residues" evidence="1">
    <location>
        <begin position="208"/>
        <end position="217"/>
    </location>
</feature>
<evidence type="ECO:0000313" key="3">
    <source>
        <dbReference type="EMBL" id="KAL3426942.1"/>
    </source>
</evidence>
<feature type="region of interest" description="Disordered" evidence="1">
    <location>
        <begin position="1"/>
        <end position="38"/>
    </location>
</feature>
<evidence type="ECO:0000259" key="2">
    <source>
        <dbReference type="PROSITE" id="PS00028"/>
    </source>
</evidence>